<dbReference type="GO" id="GO:0046983">
    <property type="term" value="F:protein dimerization activity"/>
    <property type="evidence" value="ECO:0007669"/>
    <property type="project" value="InterPro"/>
</dbReference>
<dbReference type="SUPFAM" id="SSF55785">
    <property type="entry name" value="PYP-like sensor domain (PAS domain)"/>
    <property type="match status" value="1"/>
</dbReference>
<evidence type="ECO:0000256" key="9">
    <source>
        <dbReference type="SAM" id="SignalP"/>
    </source>
</evidence>
<dbReference type="CDD" id="cd16917">
    <property type="entry name" value="HATPase_UhpB-NarQ-NarX-like"/>
    <property type="match status" value="1"/>
</dbReference>
<dbReference type="OrthoDB" id="9778496at2"/>
<dbReference type="KEGG" id="mets:DK389_19410"/>
<organism evidence="12 13">
    <name type="scientific">Methylobacterium durans</name>
    <dbReference type="NCBI Taxonomy" id="2202825"/>
    <lineage>
        <taxon>Bacteria</taxon>
        <taxon>Pseudomonadati</taxon>
        <taxon>Pseudomonadota</taxon>
        <taxon>Alphaproteobacteria</taxon>
        <taxon>Hyphomicrobiales</taxon>
        <taxon>Methylobacteriaceae</taxon>
        <taxon>Methylobacterium</taxon>
    </lineage>
</organism>
<dbReference type="Proteomes" id="UP000245926">
    <property type="component" value="Chromosome"/>
</dbReference>
<dbReference type="Gene3D" id="3.30.565.10">
    <property type="entry name" value="Histidine kinase-like ATPase, C-terminal domain"/>
    <property type="match status" value="1"/>
</dbReference>
<evidence type="ECO:0000259" key="11">
    <source>
        <dbReference type="Pfam" id="PF08448"/>
    </source>
</evidence>
<evidence type="ECO:0000313" key="12">
    <source>
        <dbReference type="EMBL" id="AWN42266.1"/>
    </source>
</evidence>
<feature type="chain" id="PRO_5015897236" description="histidine kinase" evidence="9">
    <location>
        <begin position="20"/>
        <end position="650"/>
    </location>
</feature>
<dbReference type="Gene3D" id="3.30.450.20">
    <property type="entry name" value="PAS domain"/>
    <property type="match status" value="2"/>
</dbReference>
<dbReference type="AlphaFoldDB" id="A0A2U8WAC3"/>
<protein>
    <recommendedName>
        <fullName evidence="2">histidine kinase</fullName>
        <ecNumber evidence="2">2.7.13.3</ecNumber>
    </recommendedName>
</protein>
<evidence type="ECO:0000256" key="2">
    <source>
        <dbReference type="ARBA" id="ARBA00012438"/>
    </source>
</evidence>
<dbReference type="EC" id="2.7.13.3" evidence="2"/>
<keyword evidence="8" id="KW-0902">Two-component regulatory system</keyword>
<evidence type="ECO:0000313" key="13">
    <source>
        <dbReference type="Proteomes" id="UP000245926"/>
    </source>
</evidence>
<dbReference type="Pfam" id="PF07730">
    <property type="entry name" value="HisKA_3"/>
    <property type="match status" value="1"/>
</dbReference>
<evidence type="ECO:0000256" key="4">
    <source>
        <dbReference type="ARBA" id="ARBA00022679"/>
    </source>
</evidence>
<dbReference type="CDD" id="cd00130">
    <property type="entry name" value="PAS"/>
    <property type="match status" value="1"/>
</dbReference>
<proteinExistence type="predicted"/>
<evidence type="ECO:0000256" key="8">
    <source>
        <dbReference type="ARBA" id="ARBA00023012"/>
    </source>
</evidence>
<dbReference type="Pfam" id="PF08448">
    <property type="entry name" value="PAS_4"/>
    <property type="match status" value="1"/>
</dbReference>
<dbReference type="InterPro" id="IPR050482">
    <property type="entry name" value="Sensor_HK_TwoCompSys"/>
</dbReference>
<dbReference type="Gene3D" id="1.20.5.1930">
    <property type="match status" value="1"/>
</dbReference>
<evidence type="ECO:0000256" key="7">
    <source>
        <dbReference type="ARBA" id="ARBA00022840"/>
    </source>
</evidence>
<evidence type="ECO:0000256" key="6">
    <source>
        <dbReference type="ARBA" id="ARBA00022777"/>
    </source>
</evidence>
<keyword evidence="7" id="KW-0067">ATP-binding</keyword>
<dbReference type="InterPro" id="IPR013656">
    <property type="entry name" value="PAS_4"/>
</dbReference>
<dbReference type="CDD" id="cd12914">
    <property type="entry name" value="PDC1_DGC_like"/>
    <property type="match status" value="1"/>
</dbReference>
<evidence type="ECO:0000259" key="10">
    <source>
        <dbReference type="Pfam" id="PF07730"/>
    </source>
</evidence>
<keyword evidence="5" id="KW-0547">Nucleotide-binding</keyword>
<feature type="domain" description="Signal transduction histidine kinase subgroup 3 dimerisation and phosphoacceptor" evidence="10">
    <location>
        <begin position="444"/>
        <end position="509"/>
    </location>
</feature>
<reference evidence="13" key="1">
    <citation type="submission" date="2018-05" db="EMBL/GenBank/DDBJ databases">
        <title>Complete Genome Sequence of Methylobacterium sp. 17SD2-17.</title>
        <authorList>
            <person name="Srinivasan S."/>
        </authorList>
    </citation>
    <scope>NUCLEOTIDE SEQUENCE [LARGE SCALE GENOMIC DNA]</scope>
    <source>
        <strain evidence="13">17SD2-17</strain>
    </source>
</reference>
<keyword evidence="6" id="KW-0418">Kinase</keyword>
<gene>
    <name evidence="12" type="ORF">DK389_19410</name>
</gene>
<keyword evidence="3" id="KW-0597">Phosphoprotein</keyword>
<dbReference type="InterPro" id="IPR000014">
    <property type="entry name" value="PAS"/>
</dbReference>
<dbReference type="GO" id="GO:0016020">
    <property type="term" value="C:membrane"/>
    <property type="evidence" value="ECO:0007669"/>
    <property type="project" value="InterPro"/>
</dbReference>
<keyword evidence="13" id="KW-1185">Reference proteome</keyword>
<dbReference type="GO" id="GO:0005524">
    <property type="term" value="F:ATP binding"/>
    <property type="evidence" value="ECO:0007669"/>
    <property type="project" value="UniProtKB-KW"/>
</dbReference>
<sequence>MSARLLTPALFLGVWSAFAAMLAVPTTLWAIRAHDAALATARDEVAHVAASSARFTESTFGVVDVVLRRLTEIAVEKDIDRITDDKICPSLVCSNNERGSPYLLLAFARPNGDVLVHSPKLQGLSVADRDYFHAQRERDAGLFVGAPRPTPFMQGLVLPMSRRLSSAGGEFRGIVAAGVSVDLLRTVFQGLGAGRSNTVSLLGADGRHLVDWTVSTLENDPGRTGRSGDPACALADHGSAADRITSRVSVGLGSLSVAVCRSTSGALERWREEVLRAGAGVALLLLVPVLAFPAARRRLRRYLRQQTALTDLVAGSSDVQFIIALKPNGQFVLEALTFSEDPEWGVPSARLIGRTTQELFPPEEAERVEADYRSVLASGKTRRIERETRLGDRRFVWSTVLVPLRDAGHEGYIYGAATDLSGDGTLGDGLRRFTEDALHREDNERRRIARELHDTTGQNLIAAGFELGVAERGLVDPPPKVRAALAQARALVDASVTELRTLSYVLYPALLDEAGLGTALQTLADGFSRRAGVQVTVSVADGLVGRRWAPEVELALYRVAQEALTNVQRHSTTKAARVVLQGVGMRFLELTVEDGAAPDGAPSASPIVEGTGIRGMRDRIAALGGTLSVSRQDGGIRVVAAVPERTLAEA</sequence>
<name>A0A2U8WAC3_9HYPH</name>
<feature type="domain" description="PAS fold-4" evidence="11">
    <location>
        <begin position="345"/>
        <end position="420"/>
    </location>
</feature>
<dbReference type="PANTHER" id="PTHR24421">
    <property type="entry name" value="NITRATE/NITRITE SENSOR PROTEIN NARX-RELATED"/>
    <property type="match status" value="1"/>
</dbReference>
<dbReference type="PANTHER" id="PTHR24421:SF10">
    <property type="entry name" value="NITRATE_NITRITE SENSOR PROTEIN NARQ"/>
    <property type="match status" value="1"/>
</dbReference>
<feature type="signal peptide" evidence="9">
    <location>
        <begin position="1"/>
        <end position="19"/>
    </location>
</feature>
<dbReference type="RefSeq" id="WP_109891975.1">
    <property type="nucleotide sequence ID" value="NZ_CP029550.1"/>
</dbReference>
<dbReference type="EMBL" id="CP029550">
    <property type="protein sequence ID" value="AWN42266.1"/>
    <property type="molecule type" value="Genomic_DNA"/>
</dbReference>
<keyword evidence="4" id="KW-0808">Transferase</keyword>
<keyword evidence="9" id="KW-0732">Signal</keyword>
<dbReference type="InterPro" id="IPR035965">
    <property type="entry name" value="PAS-like_dom_sf"/>
</dbReference>
<evidence type="ECO:0000256" key="1">
    <source>
        <dbReference type="ARBA" id="ARBA00000085"/>
    </source>
</evidence>
<dbReference type="InterPro" id="IPR011712">
    <property type="entry name" value="Sig_transdc_His_kin_sub3_dim/P"/>
</dbReference>
<dbReference type="InterPro" id="IPR036890">
    <property type="entry name" value="HATPase_C_sf"/>
</dbReference>
<evidence type="ECO:0000256" key="3">
    <source>
        <dbReference type="ARBA" id="ARBA00022553"/>
    </source>
</evidence>
<evidence type="ECO:0000256" key="5">
    <source>
        <dbReference type="ARBA" id="ARBA00022741"/>
    </source>
</evidence>
<dbReference type="GO" id="GO:0000155">
    <property type="term" value="F:phosphorelay sensor kinase activity"/>
    <property type="evidence" value="ECO:0007669"/>
    <property type="project" value="InterPro"/>
</dbReference>
<comment type="catalytic activity">
    <reaction evidence="1">
        <text>ATP + protein L-histidine = ADP + protein N-phospho-L-histidine.</text>
        <dbReference type="EC" id="2.7.13.3"/>
    </reaction>
</comment>
<accession>A0A2U8WAC3</accession>